<evidence type="ECO:0000256" key="7">
    <source>
        <dbReference type="SAM" id="Phobius"/>
    </source>
</evidence>
<dbReference type="AlphaFoldDB" id="D4JTR2"/>
<evidence type="ECO:0000256" key="5">
    <source>
        <dbReference type="ARBA" id="ARBA00022989"/>
    </source>
</evidence>
<dbReference type="PANTHER" id="PTHR37937:SF1">
    <property type="entry name" value="CONJUGATIVE TRANSFER: DNA TRANSPORT"/>
    <property type="match status" value="1"/>
</dbReference>
<dbReference type="KEGG" id="esu:EUS_13290"/>
<name>D4JTR2_9FIRM</name>
<dbReference type="InterPro" id="IPR051539">
    <property type="entry name" value="T4SS-coupling_protein"/>
</dbReference>
<comment type="subcellular location">
    <subcellularLocation>
        <location evidence="1">Cell membrane</location>
        <topology evidence="1">Multi-pass membrane protein</topology>
    </subcellularLocation>
</comment>
<dbReference type="PANTHER" id="PTHR37937">
    <property type="entry name" value="CONJUGATIVE TRANSFER: DNA TRANSPORT"/>
    <property type="match status" value="1"/>
</dbReference>
<keyword evidence="6 7" id="KW-0472">Membrane</keyword>
<dbReference type="SUPFAM" id="SSF52540">
    <property type="entry name" value="P-loop containing nucleoside triphosphate hydrolases"/>
    <property type="match status" value="1"/>
</dbReference>
<proteinExistence type="inferred from homology"/>
<sequence>MKISKIIATLVGCVIAPVVSVFLSYSLDVMLTTQELKLFDFNTCLEGLKVNQKQQQLFMIFTALLIGLIIFVVFVAMSNKYKADTITVTPKIKIPVPAGEGQNGSARFMNDSEKHSVFATYKLKQSSDLCRVLNRNGEDYYNAVSKSGKYLPFIPIPLDKINKNEFPAKGGLVVGMKKHGTYEEISYIAKDYHSLIFGATGSGKTRTLVLQSIIFTAMAGEGIVVNDPKGEIYYYTHRVLESLGYEVIVMDLQNPEKSCGKNLLQPIIDAVNEKKTDKAQRATWDLIEMLVPKSDKGEPIWTNGEKAIIGACVLAVVCDNTDKPKYQNLTNVYYFLANMVKPGADNKTPLESYIAKLDDTHPAKSLLGITDVAPSRTRASFYTSALTTLRLFATNDIASVTGTSDFDFTTIAQKKQAIFYILPDQKTSYYPIVTLLVNQQYELLVDYAKEHGNRLPIRVNFFLDEFGNFTPISDIQAKLTVARGYGIRFNLFIQDMAQLEDKYDKNVANIIMGNCTVWVYLAAAGKETNELISSKLGKYTTLKYSSSGNKARYSNPSSGFSSQLEGRELLTADELARFARPYQLVMVLGEYPAVMVSYDLHKWQFNRFMGLGNESHNKQYIQIVTDSRHDKRNTNAKIPLWEVWKEQTPQAPQETEYNYLLRRKEAKENNEKSETYDITKNAFYIAEDEVIDKGEDLFRRKEQ</sequence>
<dbReference type="HOGENOM" id="CLU_015347_6_1_9"/>
<dbReference type="Proteomes" id="UP000008803">
    <property type="component" value="Chromosome"/>
</dbReference>
<evidence type="ECO:0000313" key="8">
    <source>
        <dbReference type="EMBL" id="CBK96481.1"/>
    </source>
</evidence>
<keyword evidence="4 7" id="KW-0812">Transmembrane</keyword>
<gene>
    <name evidence="8" type="ORF">EUS_13290</name>
</gene>
<accession>D4JTR2</accession>
<dbReference type="GO" id="GO:0005886">
    <property type="term" value="C:plasma membrane"/>
    <property type="evidence" value="ECO:0007669"/>
    <property type="project" value="UniProtKB-SubCell"/>
</dbReference>
<evidence type="ECO:0000256" key="3">
    <source>
        <dbReference type="ARBA" id="ARBA00022475"/>
    </source>
</evidence>
<organism evidence="8 9">
    <name type="scientific">[Eubacterium] siraeum 70/3</name>
    <dbReference type="NCBI Taxonomy" id="657319"/>
    <lineage>
        <taxon>Bacteria</taxon>
        <taxon>Bacillati</taxon>
        <taxon>Bacillota</taxon>
        <taxon>Clostridia</taxon>
        <taxon>Eubacteriales</taxon>
        <taxon>Oscillospiraceae</taxon>
        <taxon>Oscillospiraceae incertae sedis</taxon>
    </lineage>
</organism>
<reference evidence="8 9" key="2">
    <citation type="submission" date="2010-03" db="EMBL/GenBank/DDBJ databases">
        <authorList>
            <person name="Pajon A."/>
        </authorList>
    </citation>
    <scope>NUCLEOTIDE SEQUENCE [LARGE SCALE GENOMIC DNA]</scope>
    <source>
        <strain evidence="8 9">70/3</strain>
    </source>
</reference>
<evidence type="ECO:0000256" key="4">
    <source>
        <dbReference type="ARBA" id="ARBA00022692"/>
    </source>
</evidence>
<dbReference type="CDD" id="cd01127">
    <property type="entry name" value="TrwB_TraG_TraD_VirD4"/>
    <property type="match status" value="1"/>
</dbReference>
<dbReference type="EMBL" id="FP929044">
    <property type="protein sequence ID" value="CBK96481.1"/>
    <property type="molecule type" value="Genomic_DNA"/>
</dbReference>
<dbReference type="NCBIfam" id="NF045973">
    <property type="entry name" value="conju_CD1115"/>
    <property type="match status" value="1"/>
</dbReference>
<dbReference type="Gene3D" id="3.40.50.300">
    <property type="entry name" value="P-loop containing nucleotide triphosphate hydrolases"/>
    <property type="match status" value="2"/>
</dbReference>
<feature type="transmembrane region" description="Helical" evidence="7">
    <location>
        <begin position="6"/>
        <end position="27"/>
    </location>
</feature>
<evidence type="ECO:0000256" key="1">
    <source>
        <dbReference type="ARBA" id="ARBA00004651"/>
    </source>
</evidence>
<evidence type="ECO:0000256" key="6">
    <source>
        <dbReference type="ARBA" id="ARBA00023136"/>
    </source>
</evidence>
<dbReference type="Pfam" id="PF02534">
    <property type="entry name" value="T4SS-DNA_transf"/>
    <property type="match status" value="1"/>
</dbReference>
<reference evidence="8 9" key="1">
    <citation type="submission" date="2010-03" db="EMBL/GenBank/DDBJ databases">
        <title>The genome sequence of Eubacterium siraeum 70/3.</title>
        <authorList>
            <consortium name="metaHIT consortium -- http://www.metahit.eu/"/>
            <person name="Pajon A."/>
            <person name="Turner K."/>
            <person name="Parkhill J."/>
            <person name="Duncan S."/>
            <person name="Flint H."/>
        </authorList>
    </citation>
    <scope>NUCLEOTIDE SEQUENCE [LARGE SCALE GENOMIC DNA]</scope>
    <source>
        <strain evidence="8 9">70/3</strain>
    </source>
</reference>
<evidence type="ECO:0000256" key="2">
    <source>
        <dbReference type="ARBA" id="ARBA00008806"/>
    </source>
</evidence>
<evidence type="ECO:0000313" key="9">
    <source>
        <dbReference type="Proteomes" id="UP000008803"/>
    </source>
</evidence>
<protein>
    <submittedName>
        <fullName evidence="8">Type IV secretory pathway, VirD4 components</fullName>
    </submittedName>
</protein>
<dbReference type="BioCyc" id="ESIR657319:G136K-1123-MONOMER"/>
<dbReference type="PATRIC" id="fig|657319.3.peg.1623"/>
<keyword evidence="3" id="KW-1003">Cell membrane</keyword>
<comment type="similarity">
    <text evidence="2">Belongs to the VirD4/TraG family.</text>
</comment>
<dbReference type="InterPro" id="IPR003688">
    <property type="entry name" value="TraG/VirD4"/>
</dbReference>
<feature type="transmembrane region" description="Helical" evidence="7">
    <location>
        <begin position="57"/>
        <end position="77"/>
    </location>
</feature>
<dbReference type="InterPro" id="IPR027417">
    <property type="entry name" value="P-loop_NTPase"/>
</dbReference>
<keyword evidence="5 7" id="KW-1133">Transmembrane helix</keyword>